<reference evidence="1" key="2">
    <citation type="journal article" date="2022" name="Hortic Res">
        <title>The genome of Dioscorea zingiberensis sheds light on the biosynthesis, origin and evolution of the medicinally important diosgenin saponins.</title>
        <authorList>
            <person name="Li Y."/>
            <person name="Tan C."/>
            <person name="Li Z."/>
            <person name="Guo J."/>
            <person name="Li S."/>
            <person name="Chen X."/>
            <person name="Wang C."/>
            <person name="Dai X."/>
            <person name="Yang H."/>
            <person name="Song W."/>
            <person name="Hou L."/>
            <person name="Xu J."/>
            <person name="Tong Z."/>
            <person name="Xu A."/>
            <person name="Yuan X."/>
            <person name="Wang W."/>
            <person name="Yang Q."/>
            <person name="Chen L."/>
            <person name="Sun Z."/>
            <person name="Wang K."/>
            <person name="Pan B."/>
            <person name="Chen J."/>
            <person name="Bao Y."/>
            <person name="Liu F."/>
            <person name="Qi X."/>
            <person name="Gang D.R."/>
            <person name="Wen J."/>
            <person name="Li J."/>
        </authorList>
    </citation>
    <scope>NUCLEOTIDE SEQUENCE</scope>
    <source>
        <strain evidence="1">Dzin_1.0</strain>
    </source>
</reference>
<dbReference type="EMBL" id="JAGGNH010000005">
    <property type="protein sequence ID" value="KAJ0970800.1"/>
    <property type="molecule type" value="Genomic_DNA"/>
</dbReference>
<accession>A0A9D5HC15</accession>
<proteinExistence type="predicted"/>
<dbReference type="AlphaFoldDB" id="A0A9D5HC15"/>
<evidence type="ECO:0000313" key="2">
    <source>
        <dbReference type="Proteomes" id="UP001085076"/>
    </source>
</evidence>
<dbReference type="Proteomes" id="UP001085076">
    <property type="component" value="Miscellaneous, Linkage group lg05"/>
</dbReference>
<comment type="caution">
    <text evidence="1">The sequence shown here is derived from an EMBL/GenBank/DDBJ whole genome shotgun (WGS) entry which is preliminary data.</text>
</comment>
<keyword evidence="2" id="KW-1185">Reference proteome</keyword>
<sequence length="1232" mass="140799">MVTTLSESIRRYFHGSSISSTLDANIRFQLDVVDEILHEEIEEEEEHFMQENPEEWLEDEEEFPEDVELSICPAPPALVKSLKTEVYQSEDDGRRHPLPSWYYELHAPTITIVSPESTNTPSPSQVSIDFQYSLDVRRSGSVVRPLNTESIVYRKDASVFCDARSAERAINEMFFSTPSQWFASSFWRVQMALDIAARIFVVVSNICNARQDVALISFVLFVTKVVHVIVLPGGRPDHVEVILNTTDNMAFQQSFEAAHLVGSVPPTPLELLDSLVTEECAAAEDGRRPPPSWHYELHTPTITIVSPVATSTPPPSKVSIDFQFSSEIWCNNTIVGPLYTESAVHMKDVSAFCDARSAVRAIDDMFLSAPSWWLPPPIWRVSTVRKIAKSIFAVVSDIHHEFSNIRQDVTLISFVLVVTKKSTMFPIVKINPFNDDSHWYYVLHEPIQVRGARNLSITTLPPFRVLTIRLLFATKTIFWTFMPGSTLPNVRIQRVPTETKESTININSFTNQFSIDQAIDSMFMNTATGRTFSRERRSWMVMTLSKSIQHYFRSSNSTLDANIIFKLKVVDEIHRSSLFEDGEHLMQDLQEEFSEDVELSICPAPPALVESLKTEVYQSEDADQAIYSMFMNTMTGRSLSPERRLWMVTTLSESIRRYFHCSMISSTSTLDANIVFQLDFDEMDGSFLREEAEEEEEEEDHFRRHLQEESFEDHEEEFFKYVELSICPVAPLALVENLKTEVYQSEDGEDGRRPPPSWHYELHTPTITIVSPVATSPPSPSKVFVDFQFSSEIWCNNTIVGPLYTESAVHMKDVSAFCDARSAVRAIDDMFLSAPSWWLPPPIWRVPTVCKIAKSIFAVIQVRGSRNLSITTLPLSPTLTMRLFFATRTIFWTSPAGSTSTNVQMHRVPTETKEFTININSFTNGFSADQAIYSMFMNTTTGRAFSWERRLGTVMTLSESIRHYLHSSNSNLDANIIFELDVVDEIHRSSLYEDGEHLRQDLQEDSFEDHEEEFSEDTTMFPVVGINPFNDDSHWYYALHEPMQVSGARSLSITSLPPTPSFTIRLLFATQIINWTMPGSTLPTESKVFTMDIKSFTNRFSADQAIYSMFMNTMTGRSLSPERRLWMVTTLSESIRRYFHCSMISSTSTLDANIVFQLDVDEMDGSFLHEEVEEEEEEEVHFRRHLQEESFEDHEEEFFKYVELSICPVAPPALVENLKKEVYQSEDGEGDA</sequence>
<organism evidence="1 2">
    <name type="scientific">Dioscorea zingiberensis</name>
    <dbReference type="NCBI Taxonomy" id="325984"/>
    <lineage>
        <taxon>Eukaryota</taxon>
        <taxon>Viridiplantae</taxon>
        <taxon>Streptophyta</taxon>
        <taxon>Embryophyta</taxon>
        <taxon>Tracheophyta</taxon>
        <taxon>Spermatophyta</taxon>
        <taxon>Magnoliopsida</taxon>
        <taxon>Liliopsida</taxon>
        <taxon>Dioscoreales</taxon>
        <taxon>Dioscoreaceae</taxon>
        <taxon>Dioscorea</taxon>
    </lineage>
</organism>
<evidence type="ECO:0000313" key="1">
    <source>
        <dbReference type="EMBL" id="KAJ0970800.1"/>
    </source>
</evidence>
<protein>
    <submittedName>
        <fullName evidence="1">Uncharacterized protein</fullName>
    </submittedName>
</protein>
<reference evidence="1" key="1">
    <citation type="submission" date="2021-03" db="EMBL/GenBank/DDBJ databases">
        <authorList>
            <person name="Li Z."/>
            <person name="Yang C."/>
        </authorList>
    </citation>
    <scope>NUCLEOTIDE SEQUENCE</scope>
    <source>
        <strain evidence="1">Dzin_1.0</strain>
        <tissue evidence="1">Leaf</tissue>
    </source>
</reference>
<name>A0A9D5HC15_9LILI</name>
<gene>
    <name evidence="1" type="ORF">J5N97_018759</name>
</gene>